<dbReference type="GO" id="GO:0000785">
    <property type="term" value="C:chromatin"/>
    <property type="evidence" value="ECO:0007669"/>
    <property type="project" value="UniProtKB-ARBA"/>
</dbReference>
<dbReference type="OMA" id="FPTHHIP"/>
<dbReference type="Pfam" id="PF15613">
    <property type="entry name" value="WSD"/>
    <property type="match status" value="1"/>
</dbReference>
<feature type="domain" description="WAC" evidence="7">
    <location>
        <begin position="24"/>
        <end position="131"/>
    </location>
</feature>
<evidence type="ECO:0000256" key="4">
    <source>
        <dbReference type="SAM" id="Coils"/>
    </source>
</evidence>
<dbReference type="Pfam" id="PF10537">
    <property type="entry name" value="WAC_Acf1_DNA_bd"/>
    <property type="match status" value="1"/>
</dbReference>
<evidence type="ECO:0000313" key="9">
    <source>
        <dbReference type="Proteomes" id="UP000000689"/>
    </source>
</evidence>
<dbReference type="PANTHER" id="PTHR32075">
    <property type="entry name" value="ISWI CHROMATIN-REMODELING COMPLEX SUBUNIT YPL216W-RELATED"/>
    <property type="match status" value="1"/>
</dbReference>
<dbReference type="GeneID" id="11499210"/>
<dbReference type="eggNOG" id="KOG1245">
    <property type="taxonomic scope" value="Eukaryota"/>
</dbReference>
<keyword evidence="9" id="KW-1185">Reference proteome</keyword>
<evidence type="ECO:0000256" key="2">
    <source>
        <dbReference type="ARBA" id="ARBA00023242"/>
    </source>
</evidence>
<dbReference type="InterPro" id="IPR018501">
    <property type="entry name" value="DDT_dom"/>
</dbReference>
<comment type="subcellular location">
    <subcellularLocation>
        <location evidence="1 3">Nucleus</location>
    </subcellularLocation>
</comment>
<dbReference type="PROSITE" id="PS50827">
    <property type="entry name" value="DDT"/>
    <property type="match status" value="1"/>
</dbReference>
<proteinExistence type="predicted"/>
<dbReference type="STRING" id="1071378.G0WCG0"/>
<evidence type="ECO:0000259" key="6">
    <source>
        <dbReference type="PROSITE" id="PS50827"/>
    </source>
</evidence>
<dbReference type="InterPro" id="IPR013136">
    <property type="entry name" value="WSTF_Acf1_Cbp146"/>
</dbReference>
<feature type="coiled-coil region" evidence="4">
    <location>
        <begin position="853"/>
        <end position="880"/>
    </location>
</feature>
<dbReference type="PANTHER" id="PTHR32075:SF6">
    <property type="entry name" value="ISWI CHROMATIN-REMODELING COMPLEX SUBUNIT YPL216W-RELATED"/>
    <property type="match status" value="1"/>
</dbReference>
<dbReference type="Proteomes" id="UP000000689">
    <property type="component" value="Chromosome 6"/>
</dbReference>
<dbReference type="GO" id="GO:0031509">
    <property type="term" value="P:subtelomeric heterochromatin formation"/>
    <property type="evidence" value="ECO:0007669"/>
    <property type="project" value="TreeGrafter"/>
</dbReference>
<dbReference type="Pfam" id="PF02791">
    <property type="entry name" value="DDT"/>
    <property type="match status" value="1"/>
</dbReference>
<evidence type="ECO:0008006" key="10">
    <source>
        <dbReference type="Google" id="ProtNLM"/>
    </source>
</evidence>
<dbReference type="InterPro" id="IPR028941">
    <property type="entry name" value="WHIM2_dom"/>
</dbReference>
<dbReference type="KEGG" id="ndi:NDAI_0F01520"/>
<dbReference type="AlphaFoldDB" id="G0WCG0"/>
<feature type="region of interest" description="Disordered" evidence="5">
    <location>
        <begin position="257"/>
        <end position="282"/>
    </location>
</feature>
<evidence type="ECO:0000259" key="7">
    <source>
        <dbReference type="PROSITE" id="PS51136"/>
    </source>
</evidence>
<dbReference type="RefSeq" id="XP_003670714.1">
    <property type="nucleotide sequence ID" value="XM_003670666.1"/>
</dbReference>
<evidence type="ECO:0000256" key="5">
    <source>
        <dbReference type="SAM" id="MobiDB-lite"/>
    </source>
</evidence>
<dbReference type="HOGENOM" id="CLU_265647_0_0_1"/>
<reference evidence="8 9" key="1">
    <citation type="journal article" date="2011" name="Proc. Natl. Acad. Sci. U.S.A.">
        <title>Evolutionary erosion of yeast sex chromosomes by mating-type switching accidents.</title>
        <authorList>
            <person name="Gordon J.L."/>
            <person name="Armisen D."/>
            <person name="Proux-Wera E."/>
            <person name="Oheigeartaigh S.S."/>
            <person name="Byrne K.P."/>
            <person name="Wolfe K.H."/>
        </authorList>
    </citation>
    <scope>NUCLEOTIDE SEQUENCE [LARGE SCALE GENOMIC DNA]</scope>
    <source>
        <strain evidence="9">ATCC 10597 / BCRC 20456 / CBS 421 / NBRC 0211 / NRRL Y-12639</strain>
    </source>
</reference>
<keyword evidence="2 3" id="KW-0539">Nucleus</keyword>
<name>G0WCG0_NAUDC</name>
<evidence type="ECO:0000256" key="1">
    <source>
        <dbReference type="ARBA" id="ARBA00004123"/>
    </source>
</evidence>
<dbReference type="EMBL" id="HE580272">
    <property type="protein sequence ID" value="CCD25471.1"/>
    <property type="molecule type" value="Genomic_DNA"/>
</dbReference>
<dbReference type="PROSITE" id="PS51136">
    <property type="entry name" value="WAC"/>
    <property type="match status" value="1"/>
</dbReference>
<evidence type="ECO:0000256" key="3">
    <source>
        <dbReference type="PROSITE-ProRule" id="PRU00475"/>
    </source>
</evidence>
<dbReference type="GO" id="GO:0005634">
    <property type="term" value="C:nucleus"/>
    <property type="evidence" value="ECO:0007669"/>
    <property type="project" value="UniProtKB-SubCell"/>
</dbReference>
<protein>
    <recommendedName>
        <fullName evidence="10">WAC domain-containing protein</fullName>
    </recommendedName>
</protein>
<gene>
    <name evidence="8" type="primary">NDAI0F01520</name>
    <name evidence="8" type="ordered locus">NDAI_0F01520</name>
</gene>
<evidence type="ECO:0000313" key="8">
    <source>
        <dbReference type="EMBL" id="CCD25471.1"/>
    </source>
</evidence>
<dbReference type="OrthoDB" id="4070012at2759"/>
<feature type="domain" description="DDT" evidence="6">
    <location>
        <begin position="426"/>
        <end position="486"/>
    </location>
</feature>
<organism evidence="8 9">
    <name type="scientific">Naumovozyma dairenensis (strain ATCC 10597 / BCRC 20456 / CBS 421 / NBRC 0211 / NRRL Y-12639)</name>
    <name type="common">Saccharomyces dairenensis</name>
    <dbReference type="NCBI Taxonomy" id="1071378"/>
    <lineage>
        <taxon>Eukaryota</taxon>
        <taxon>Fungi</taxon>
        <taxon>Dikarya</taxon>
        <taxon>Ascomycota</taxon>
        <taxon>Saccharomycotina</taxon>
        <taxon>Saccharomycetes</taxon>
        <taxon>Saccharomycetales</taxon>
        <taxon>Saccharomycetaceae</taxon>
        <taxon>Naumovozyma</taxon>
    </lineage>
</organism>
<keyword evidence="4" id="KW-0175">Coiled coil</keyword>
<accession>G0WCG0</accession>
<dbReference type="GO" id="GO:0000781">
    <property type="term" value="C:chromosome, telomeric region"/>
    <property type="evidence" value="ECO:0007669"/>
    <property type="project" value="GOC"/>
</dbReference>
<sequence length="1267" mass="146486">MVLYKGKPVEIQELKPLPAKLDDKDVWYIEQTGEWFTNYINYAKRQEFYSKPIFTCETTGTSNLTYFEAKRSEKLQLDNLHEKFPKFMERQVAAYIHLSEFKSIDDLIEVILLKCKHEFFTGEHIFLKKNYMQATEINADAAYLIKEKRTFEALIDPTTNELLIPEYSKYLIALDIKTDENKAFVVDHTQIYRRSTLLTTYLLRTFTNHIAIREQKKDKCMFRIKDQYLKVYNLTVNRCPGPLTETDLELEREIETELTEQEVSGKGAAGTTNKDNPKGGTHIEDKNGISLTEDMPLSHHVNSNLSLKKRLHSQTDLVSPEQLSTRKQTKVAEVDGSAVVNKLPLSDSSNTFSALVKESTLPVDYSHDAIMSIKTSKKVQEMLHNIENVIDDLQLPYLGPPTFFKRLYHYSDKHLEYRPVSSSLPSNIMGKLLQTYQFLGNFGPILKLSPFSLDDLVTSIKCTNYLQLNDEIVSIEIRDSKNPVSAGQEGAASVLSKDSYAEKDLEISDFKTNPAIRDWILSRNTDKVHYSIYKDDTEPDEDFFFDVNKTGTNLLVEVFIRLLCMFTDENGKWRCLVAPEWHDGNEENLDEKKRREKEDAFKAIDDNLNKVLNYRNINWAERLQKRQFNGGYWLISLIGVLQDSMHISTYTEIVRNFTEKVIPPNISIAILHRQLYKNFCKTLTYAEKIDILWVLMDIVANFSSDLKKIIDSSVGFCNELRYEQSRNKKNLLAASMKLTDLRLTFTDLEKRYNEYKENVAEKGKPEHKNIQEQLTVTNNQIGSENPNGQLDKDTNVKKPIVIVRDLATHSKTPDLPLGVNLDKHTYNILVSSNDPNKVRTEGTSPVVLNSMSKENLEAFLQDHEEQIIAQQSKLKKLEWNEDYISQELIKNNIDKLLPLGSDRYGNSYYWFEFNGNQYGKSSEQLGYNSGRIWIQGPSAETARLLLDISDNDIARWSKIAREVDKVEATKIVFNLYEGDNHHYYQVDNDIEVELLNDKNICTRSDLLTPIQRKVLDESPGMLLLSRDDWYCIDTLEDVRALVDWLDQWGHRESKLLKNIGIMHGSITEAYISREKISGSAYLDPIEDMIIQGLQKYELSTSEVEYYLANSAKAKGEATPVPKEDTFNTVERPIRKEEDLVETAREILELNNTKVTRKIYNIVKKLEEQNNTLLLDQFRTLKYHLPDVTMKIEEDTDDILTVCNKKLLNQKRILTDLLNKRNHSKMEIVRNWKNDLAESTEAIDFEGLYRDKITEIRDTLNKESLPAP</sequence>